<sequence>MASLGHTEASVRSRAHQQHHHQQQDGTDLPYPPADRSSSLYAPSPPSAGSEFDKGKAARLNANQSISGSTGLGLGIGAQPGSGATVRSIASAEYRIIAALVVVALAVRLHKLAQPSSVVFDEVHFGGFASKYIKGRFFMDVHPPLAKLLITLAAWLGGFNGRFDFKDIGKEYLVGPDTPVPYVAMRAINALLGVATVPIAYLTLRGLSLRASTAMLGAILILFDNALTIQSRLILLDSVLVFFTALTVLFWVTFCNEEKRAPFSRRWWAWLSLTGLSLGAVASSKWVGLFTIATIGVSVIVQLWEHLGDTRQPVKAVARHFFARAVCLIGLPVLVYLFTFSIHLTLLHRSGDGDGFMSSVFQHTLHGHGMHNTYADVALGSTVSIRHLHTQGGYLHSHPSVYPAGSGQQQITLYPHRDENNEWLIVKAPGPEDPAPEVDDKGHPLRPTDEVTRHHVEPIEFLKHGMEIRLLHRMTDKRLHSHDNHRPPVTESDYQNEATGYGFEGFGGDANDNFHVEIFEGTKGDRASSSRVRSLRTHFRLRHTLTGCYLFSHKVVLPDWGFGQQEVTCNKNPTMPNSLWYVETNTHPLLAEAHESGASPAPEMVNYLRPSFLERFWELQKVMWETNAGLTERHVYDSRPQSWPLLRRGINFWTKDHRQIYLVGNPLVWWASTASILAYLAVRALLMLRAKRGHRDLSDSKVSFYDQTAGFLTLGWALHFLPFFLMHRQLFLHHYLPALYFAILLSAVLFDFATSTLRPRFRLVAMAVVVVVVLGGFLKFTPITYGGEWTSQACEDARWLKGWDFNCRDYPTDLAKFKDYPPAIKSEAVQHHGSAASRTSTSAAAMQGVGQAEAGRHAFEVAPAQAHQSGHGIAGGGVGDIVAEKLQGLKQELVDEYQLVKEKVMGGGGHHEHPADAAAAAAAAASGGVGGEQVGKMEGMDQDKVQDVLLHGTAAVVGGSDASTTAAGEGGKEGEGVARPSDVARVDAHAVQEAHEAAQVVEADRAESPRDD</sequence>
<feature type="compositionally biased region" description="Low complexity" evidence="15">
    <location>
        <begin position="37"/>
        <end position="50"/>
    </location>
</feature>
<dbReference type="InterPro" id="IPR003342">
    <property type="entry name" value="ArnT-like_N"/>
</dbReference>
<evidence type="ECO:0000313" key="19">
    <source>
        <dbReference type="Proteomes" id="UP000053664"/>
    </source>
</evidence>
<name>A0A061H0I1_9BASI</name>
<dbReference type="KEGG" id="pfp:PFL1_06754"/>
<dbReference type="OrthoDB" id="292747at2759"/>
<evidence type="ECO:0000256" key="1">
    <source>
        <dbReference type="ARBA" id="ARBA00004477"/>
    </source>
</evidence>
<dbReference type="EMBL" id="KE361652">
    <property type="protein sequence ID" value="EPQ25682.1"/>
    <property type="molecule type" value="Genomic_DNA"/>
</dbReference>
<evidence type="ECO:0000256" key="10">
    <source>
        <dbReference type="ARBA" id="ARBA00022989"/>
    </source>
</evidence>
<reference evidence="18 19" key="1">
    <citation type="journal article" date="2013" name="Plant Cell">
        <title>The transition from a phytopathogenic smut ancestor to an anamorphic biocontrol agent deciphered by comparative whole-genome analysis.</title>
        <authorList>
            <person name="Lefebvre F."/>
            <person name="Joly D.L."/>
            <person name="Labbe C."/>
            <person name="Teichmann B."/>
            <person name="Linning R."/>
            <person name="Belzile F."/>
            <person name="Bakkeren G."/>
            <person name="Belanger R.R."/>
        </authorList>
    </citation>
    <scope>NUCLEOTIDE SEQUENCE [LARGE SCALE GENOMIC DNA]</scope>
    <source>
        <strain evidence="18 19">PF-1</strain>
    </source>
</reference>
<evidence type="ECO:0000256" key="7">
    <source>
        <dbReference type="ARBA" id="ARBA00022692"/>
    </source>
</evidence>
<dbReference type="UniPathway" id="UPA00378"/>
<dbReference type="EC" id="2.4.1.109" evidence="4"/>
<comment type="pathway">
    <text evidence="2">Protein modification; protein glycosylation.</text>
</comment>
<keyword evidence="5" id="KW-0328">Glycosyltransferase</keyword>
<feature type="region of interest" description="Disordered" evidence="15">
    <location>
        <begin position="960"/>
        <end position="983"/>
    </location>
</feature>
<keyword evidence="7 16" id="KW-0812">Transmembrane</keyword>
<comment type="similarity">
    <text evidence="3">Belongs to the glycosyltransferase 39 family.</text>
</comment>
<dbReference type="GO" id="GO:0004169">
    <property type="term" value="F:dolichyl-phosphate-mannose-protein mannosyltransferase activity"/>
    <property type="evidence" value="ECO:0007669"/>
    <property type="project" value="UniProtKB-EC"/>
</dbReference>
<feature type="domain" description="MIR" evidence="17">
    <location>
        <begin position="529"/>
        <end position="585"/>
    </location>
</feature>
<gene>
    <name evidence="18" type="ORF">PFL1_06754</name>
</gene>
<dbReference type="GeneID" id="19320825"/>
<dbReference type="PANTHER" id="PTHR10050">
    <property type="entry name" value="DOLICHYL-PHOSPHATE-MANNOSE--PROTEIN MANNOSYLTRANSFERASE"/>
    <property type="match status" value="1"/>
</dbReference>
<feature type="transmembrane region" description="Helical" evidence="16">
    <location>
        <begin position="209"/>
        <end position="227"/>
    </location>
</feature>
<dbReference type="Gene3D" id="2.80.10.50">
    <property type="match status" value="1"/>
</dbReference>
<evidence type="ECO:0000256" key="8">
    <source>
        <dbReference type="ARBA" id="ARBA00022737"/>
    </source>
</evidence>
<feature type="transmembrane region" description="Helical" evidence="16">
    <location>
        <begin position="289"/>
        <end position="309"/>
    </location>
</feature>
<feature type="transmembrane region" description="Helical" evidence="16">
    <location>
        <begin position="183"/>
        <end position="202"/>
    </location>
</feature>
<keyword evidence="8" id="KW-0677">Repeat</keyword>
<evidence type="ECO:0000256" key="13">
    <source>
        <dbReference type="ARBA" id="ARBA00045085"/>
    </source>
</evidence>
<keyword evidence="10 16" id="KW-1133">Transmembrane helix</keyword>
<dbReference type="Pfam" id="PF02815">
    <property type="entry name" value="MIR"/>
    <property type="match status" value="1"/>
</dbReference>
<feature type="transmembrane region" description="Helical" evidence="16">
    <location>
        <begin position="267"/>
        <end position="283"/>
    </location>
</feature>
<dbReference type="HOGENOM" id="CLU_008438_2_1_1"/>
<feature type="transmembrane region" description="Helical" evidence="16">
    <location>
        <begin position="761"/>
        <end position="778"/>
    </location>
</feature>
<dbReference type="CDD" id="cd23283">
    <property type="entry name" value="beta-trefoil_MIR_PMT1-like"/>
    <property type="match status" value="1"/>
</dbReference>
<evidence type="ECO:0000313" key="18">
    <source>
        <dbReference type="EMBL" id="EPQ25682.1"/>
    </source>
</evidence>
<feature type="transmembrane region" description="Helical" evidence="16">
    <location>
        <begin position="667"/>
        <end position="688"/>
    </location>
</feature>
<evidence type="ECO:0000256" key="16">
    <source>
        <dbReference type="SAM" id="Phobius"/>
    </source>
</evidence>
<feature type="domain" description="MIR" evidence="17">
    <location>
        <begin position="459"/>
        <end position="519"/>
    </location>
</feature>
<dbReference type="PROSITE" id="PS50919">
    <property type="entry name" value="MIR"/>
    <property type="match status" value="3"/>
</dbReference>
<proteinExistence type="inferred from homology"/>
<feature type="domain" description="MIR" evidence="17">
    <location>
        <begin position="374"/>
        <end position="428"/>
    </location>
</feature>
<keyword evidence="11 16" id="KW-0472">Membrane</keyword>
<dbReference type="eggNOG" id="KOG3359">
    <property type="taxonomic scope" value="Eukaryota"/>
</dbReference>
<dbReference type="Proteomes" id="UP000053664">
    <property type="component" value="Unassembled WGS sequence"/>
</dbReference>
<evidence type="ECO:0000256" key="2">
    <source>
        <dbReference type="ARBA" id="ARBA00004922"/>
    </source>
</evidence>
<dbReference type="SUPFAM" id="SSF82109">
    <property type="entry name" value="MIR domain"/>
    <property type="match status" value="1"/>
</dbReference>
<keyword evidence="6" id="KW-0808">Transferase</keyword>
<dbReference type="InterPro" id="IPR027005">
    <property type="entry name" value="PMT-like"/>
</dbReference>
<feature type="transmembrane region" description="Helical" evidence="16">
    <location>
        <begin position="709"/>
        <end position="726"/>
    </location>
</feature>
<evidence type="ECO:0000256" key="4">
    <source>
        <dbReference type="ARBA" id="ARBA00012839"/>
    </source>
</evidence>
<evidence type="ECO:0000259" key="17">
    <source>
        <dbReference type="PROSITE" id="PS50919"/>
    </source>
</evidence>
<dbReference type="SMART" id="SM00472">
    <property type="entry name" value="MIR"/>
    <property type="match status" value="3"/>
</dbReference>
<dbReference type="GO" id="GO:0031502">
    <property type="term" value="C:dolichyl-phosphate-mannose-protein mannosyltransferase complex"/>
    <property type="evidence" value="ECO:0007669"/>
    <property type="project" value="UniProtKB-ARBA"/>
</dbReference>
<dbReference type="InterPro" id="IPR036300">
    <property type="entry name" value="MIR_dom_sf"/>
</dbReference>
<keyword evidence="12" id="KW-0325">Glycoprotein</keyword>
<feature type="transmembrane region" description="Helical" evidence="16">
    <location>
        <begin position="233"/>
        <end position="255"/>
    </location>
</feature>
<organism evidence="18 19">
    <name type="scientific">Pseudozyma flocculosa PF-1</name>
    <dbReference type="NCBI Taxonomy" id="1277687"/>
    <lineage>
        <taxon>Eukaryota</taxon>
        <taxon>Fungi</taxon>
        <taxon>Dikarya</taxon>
        <taxon>Basidiomycota</taxon>
        <taxon>Ustilaginomycotina</taxon>
        <taxon>Ustilaginomycetes</taxon>
        <taxon>Ustilaginales</taxon>
        <taxon>Ustilaginaceae</taxon>
        <taxon>Pseudozyma</taxon>
    </lineage>
</organism>
<protein>
    <recommendedName>
        <fullName evidence="4">dolichyl-phosphate-mannose--protein mannosyltransferase</fullName>
        <ecNumber evidence="4">2.4.1.109</ecNumber>
    </recommendedName>
</protein>
<feature type="transmembrane region" description="Helical" evidence="16">
    <location>
        <begin position="732"/>
        <end position="754"/>
    </location>
</feature>
<dbReference type="RefSeq" id="XP_007882491.1">
    <property type="nucleotide sequence ID" value="XM_007884300.1"/>
</dbReference>
<dbReference type="FunFam" id="2.80.10.50:FF:000034">
    <property type="entry name" value="Dolichyl-phosphate-mannose-protein mannosyltransferase 1"/>
    <property type="match status" value="1"/>
</dbReference>
<accession>A0A061H0I1</accession>
<evidence type="ECO:0000256" key="12">
    <source>
        <dbReference type="ARBA" id="ARBA00023180"/>
    </source>
</evidence>
<comment type="catalytic activity">
    <reaction evidence="13">
        <text>a di-trans,poly-cis-dolichyl beta-D-mannosyl phosphate + L-threonyl-[protein] = 3-O-(alpha-D-mannosyl)-L-threonyl-[protein] + a di-trans,poly-cis-dolichyl phosphate + H(+)</text>
        <dbReference type="Rhea" id="RHEA:53396"/>
        <dbReference type="Rhea" id="RHEA-COMP:11060"/>
        <dbReference type="Rhea" id="RHEA-COMP:13547"/>
        <dbReference type="Rhea" id="RHEA-COMP:19498"/>
        <dbReference type="Rhea" id="RHEA-COMP:19501"/>
        <dbReference type="ChEBI" id="CHEBI:15378"/>
        <dbReference type="ChEBI" id="CHEBI:30013"/>
        <dbReference type="ChEBI" id="CHEBI:57683"/>
        <dbReference type="ChEBI" id="CHEBI:58211"/>
        <dbReference type="ChEBI" id="CHEBI:137323"/>
        <dbReference type="EC" id="2.4.1.109"/>
    </reaction>
</comment>
<evidence type="ECO:0000256" key="9">
    <source>
        <dbReference type="ARBA" id="ARBA00022824"/>
    </source>
</evidence>
<feature type="transmembrane region" description="Helical" evidence="16">
    <location>
        <begin position="145"/>
        <end position="163"/>
    </location>
</feature>
<comment type="subcellular location">
    <subcellularLocation>
        <location evidence="1">Endoplasmic reticulum membrane</location>
        <topology evidence="1">Multi-pass membrane protein</topology>
    </subcellularLocation>
</comment>
<dbReference type="Pfam" id="PF16192">
    <property type="entry name" value="PMT_4TMC"/>
    <property type="match status" value="1"/>
</dbReference>
<evidence type="ECO:0000256" key="3">
    <source>
        <dbReference type="ARBA" id="ARBA00007222"/>
    </source>
</evidence>
<dbReference type="Pfam" id="PF02366">
    <property type="entry name" value="PMT"/>
    <property type="match status" value="1"/>
</dbReference>
<feature type="compositionally biased region" description="Basic and acidic residues" evidence="15">
    <location>
        <begin position="970"/>
        <end position="983"/>
    </location>
</feature>
<evidence type="ECO:0000256" key="14">
    <source>
        <dbReference type="ARBA" id="ARBA00045102"/>
    </source>
</evidence>
<evidence type="ECO:0000256" key="6">
    <source>
        <dbReference type="ARBA" id="ARBA00022679"/>
    </source>
</evidence>
<evidence type="ECO:0000256" key="11">
    <source>
        <dbReference type="ARBA" id="ARBA00023136"/>
    </source>
</evidence>
<comment type="catalytic activity">
    <reaction evidence="14">
        <text>a di-trans,poly-cis-dolichyl beta-D-mannosyl phosphate + L-seryl-[protein] = 3-O-(alpha-D-mannosyl)-L-seryl-[protein] + a di-trans,poly-cis-dolichyl phosphate + H(+)</text>
        <dbReference type="Rhea" id="RHEA:17377"/>
        <dbReference type="Rhea" id="RHEA-COMP:9863"/>
        <dbReference type="Rhea" id="RHEA-COMP:13546"/>
        <dbReference type="Rhea" id="RHEA-COMP:19498"/>
        <dbReference type="Rhea" id="RHEA-COMP:19501"/>
        <dbReference type="ChEBI" id="CHEBI:15378"/>
        <dbReference type="ChEBI" id="CHEBI:29999"/>
        <dbReference type="ChEBI" id="CHEBI:57683"/>
        <dbReference type="ChEBI" id="CHEBI:58211"/>
        <dbReference type="ChEBI" id="CHEBI:137321"/>
        <dbReference type="EC" id="2.4.1.109"/>
    </reaction>
</comment>
<feature type="region of interest" description="Disordered" evidence="15">
    <location>
        <begin position="993"/>
        <end position="1012"/>
    </location>
</feature>
<dbReference type="InterPro" id="IPR032421">
    <property type="entry name" value="PMT_4TMC"/>
</dbReference>
<dbReference type="PANTHER" id="PTHR10050:SF50">
    <property type="entry name" value="DOLICHYL-PHOSPHATE-MANNOSE--PROTEIN MANNOSYLTRANSFERASE 1-RELATED"/>
    <property type="match status" value="1"/>
</dbReference>
<keyword evidence="9" id="KW-0256">Endoplasmic reticulum</keyword>
<feature type="transmembrane region" description="Helical" evidence="16">
    <location>
        <begin position="321"/>
        <end position="340"/>
    </location>
</feature>
<evidence type="ECO:0000256" key="5">
    <source>
        <dbReference type="ARBA" id="ARBA00022676"/>
    </source>
</evidence>
<evidence type="ECO:0000256" key="15">
    <source>
        <dbReference type="SAM" id="MobiDB-lite"/>
    </source>
</evidence>
<dbReference type="AlphaFoldDB" id="A0A061H0I1"/>
<dbReference type="InterPro" id="IPR016093">
    <property type="entry name" value="MIR_motif"/>
</dbReference>
<feature type="region of interest" description="Disordered" evidence="15">
    <location>
        <begin position="1"/>
        <end position="54"/>
    </location>
</feature>